<gene>
    <name evidence="1" type="ORF">E0L16_12980</name>
</gene>
<evidence type="ECO:0000313" key="1">
    <source>
        <dbReference type="EMBL" id="TCB86231.1"/>
    </source>
</evidence>
<accession>A0AAE8QVQ4</accession>
<dbReference type="AlphaFoldDB" id="A0AAE8QVQ4"/>
<comment type="caution">
    <text evidence="1">The sequence shown here is derived from an EMBL/GenBank/DDBJ whole genome shotgun (WGS) entry which is preliminary data.</text>
</comment>
<proteinExistence type="predicted"/>
<name>A0AAE8QVQ4_9ENTR</name>
<organism evidence="1 2">
    <name type="scientific">Enterobacter quasihormaechei</name>
    <dbReference type="NCBI Taxonomy" id="2529382"/>
    <lineage>
        <taxon>Bacteria</taxon>
        <taxon>Pseudomonadati</taxon>
        <taxon>Pseudomonadota</taxon>
        <taxon>Gammaproteobacteria</taxon>
        <taxon>Enterobacterales</taxon>
        <taxon>Enterobacteriaceae</taxon>
        <taxon>Enterobacter</taxon>
    </lineage>
</organism>
<dbReference type="EMBL" id="SJON01000009">
    <property type="protein sequence ID" value="TCB86231.1"/>
    <property type="molecule type" value="Genomic_DNA"/>
</dbReference>
<sequence length="145" mass="15905">MGYGEQISAGVESWAHEAGWKTVGVRFADEYQRRGGGKLIPPATDEQSIRNAKQRVKRIFGLGGPRYVKMAAELSDVALRAMPTRKRLELEKPHSPELAKAKVMESFGAAMSAVSVRCPTATVKLNRLIDELQALIPIAELLMSV</sequence>
<dbReference type="Gene3D" id="1.10.3600.10">
    <property type="entry name" value="Putative bacterial toxin ydaT"/>
    <property type="match status" value="1"/>
</dbReference>
<evidence type="ECO:0000313" key="2">
    <source>
        <dbReference type="Proteomes" id="UP000291623"/>
    </source>
</evidence>
<reference evidence="1 2" key="1">
    <citation type="submission" date="2019-02" db="EMBL/GenBank/DDBJ databases">
        <title>The draft genome of Enterobacter spp. strains.</title>
        <authorList>
            <person name="Wang C."/>
            <person name="Feng Y."/>
            <person name="Zong Z."/>
        </authorList>
    </citation>
    <scope>NUCLEOTIDE SEQUENCE [LARGE SCALE GENOMIC DNA]</scope>
    <source>
        <strain evidence="1 2">WCHEQ120003</strain>
    </source>
</reference>
<dbReference type="InterPro" id="IPR037042">
    <property type="entry name" value="YdaT-like_sf"/>
</dbReference>
<protein>
    <submittedName>
        <fullName evidence="1">Uncharacterized protein</fullName>
    </submittedName>
</protein>
<dbReference type="Proteomes" id="UP000291623">
    <property type="component" value="Unassembled WGS sequence"/>
</dbReference>